<dbReference type="SMR" id="A0A3S7PZH4"/>
<dbReference type="SUPFAM" id="SSF56801">
    <property type="entry name" value="Acetyl-CoA synthetase-like"/>
    <property type="match status" value="1"/>
</dbReference>
<dbReference type="GO" id="GO:0043041">
    <property type="term" value="P:amino acid activation for nonribosomal peptide biosynthetic process"/>
    <property type="evidence" value="ECO:0007669"/>
    <property type="project" value="TreeGrafter"/>
</dbReference>
<dbReference type="Pfam" id="PF00501">
    <property type="entry name" value="AMP-binding"/>
    <property type="match status" value="1"/>
</dbReference>
<organism evidence="4">
    <name type="scientific">Nocardia argentinensis</name>
    <dbReference type="NCBI Taxonomy" id="1311812"/>
    <lineage>
        <taxon>Bacteria</taxon>
        <taxon>Bacillati</taxon>
        <taxon>Actinomycetota</taxon>
        <taxon>Actinomycetes</taxon>
        <taxon>Mycobacteriales</taxon>
        <taxon>Nocardiaceae</taxon>
        <taxon>Nocardia</taxon>
    </lineage>
</organism>
<dbReference type="Gene3D" id="3.30.300.30">
    <property type="match status" value="1"/>
</dbReference>
<dbReference type="NCBIfam" id="TIGR01733">
    <property type="entry name" value="AA-adenyl-dom"/>
    <property type="match status" value="1"/>
</dbReference>
<dbReference type="PROSITE" id="PS00455">
    <property type="entry name" value="AMP_BINDING"/>
    <property type="match status" value="1"/>
</dbReference>
<reference evidence="4" key="1">
    <citation type="submission" date="2018-06" db="EMBL/GenBank/DDBJ databases">
        <title>Enzyme-Catalysed Bifurcated [4+2] and [4+6] Pericyclic Reactions in Streptoseomycin Biosynthesis.</title>
        <authorList>
            <person name="Wang K.B."/>
            <person name="Zhang B."/>
            <person name="Wang W."/>
            <person name="Ge H.M."/>
        </authorList>
    </citation>
    <scope>NUCLEOTIDE SEQUENCE</scope>
    <source>
        <strain evidence="4">ATCC 31306</strain>
    </source>
</reference>
<feature type="domain" description="AMP-binding enzyme C-terminal" evidence="3">
    <location>
        <begin position="400"/>
        <end position="474"/>
    </location>
</feature>
<feature type="region of interest" description="Disordered" evidence="1">
    <location>
        <begin position="484"/>
        <end position="520"/>
    </location>
</feature>
<dbReference type="Pfam" id="PF13193">
    <property type="entry name" value="AMP-binding_C"/>
    <property type="match status" value="1"/>
</dbReference>
<feature type="compositionally biased region" description="Basic and acidic residues" evidence="1">
    <location>
        <begin position="499"/>
        <end position="508"/>
    </location>
</feature>
<dbReference type="PANTHER" id="PTHR45527:SF1">
    <property type="entry name" value="FATTY ACID SYNTHASE"/>
    <property type="match status" value="1"/>
</dbReference>
<dbReference type="GO" id="GO:0044550">
    <property type="term" value="P:secondary metabolite biosynthetic process"/>
    <property type="evidence" value="ECO:0007669"/>
    <property type="project" value="TreeGrafter"/>
</dbReference>
<evidence type="ECO:0000256" key="1">
    <source>
        <dbReference type="SAM" id="MobiDB-lite"/>
    </source>
</evidence>
<dbReference type="Gene3D" id="3.40.50.12780">
    <property type="entry name" value="N-terminal domain of ligase-like"/>
    <property type="match status" value="1"/>
</dbReference>
<protein>
    <submittedName>
        <fullName evidence="4">Proline adenyltransferase</fullName>
    </submittedName>
</protein>
<dbReference type="GO" id="GO:0031177">
    <property type="term" value="F:phosphopantetheine binding"/>
    <property type="evidence" value="ECO:0007669"/>
    <property type="project" value="TreeGrafter"/>
</dbReference>
<name>A0A3S7PZH4_9NOCA</name>
<evidence type="ECO:0000313" key="4">
    <source>
        <dbReference type="EMBL" id="AXG22420.1"/>
    </source>
</evidence>
<evidence type="ECO:0000259" key="3">
    <source>
        <dbReference type="Pfam" id="PF13193"/>
    </source>
</evidence>
<dbReference type="EMBL" id="MH544245">
    <property type="protein sequence ID" value="AXG22420.1"/>
    <property type="molecule type" value="Genomic_DNA"/>
</dbReference>
<dbReference type="InterPro" id="IPR000873">
    <property type="entry name" value="AMP-dep_synth/lig_dom"/>
</dbReference>
<evidence type="ECO:0000259" key="2">
    <source>
        <dbReference type="Pfam" id="PF00501"/>
    </source>
</evidence>
<proteinExistence type="predicted"/>
<dbReference type="GO" id="GO:0016740">
    <property type="term" value="F:transferase activity"/>
    <property type="evidence" value="ECO:0007669"/>
    <property type="project" value="UniProtKB-KW"/>
</dbReference>
<sequence>MNLLDGFLDTVARYPDRLAVAGPLAAMSYAELDRTAAGLAGALAQLGVGRGDRVIVWEDKSPITIAAMLAALRLGAAYVPADGATPQSRVTALAGDCGVAVVCSAFPPVPNLPAGTAWLDLSAQLPVPDGAVDGAVDTAPSDLAYILYTSGSTGAPKGVCISHGNARAFVDWAVTTLAAGPDDRFANHAPLTFDLSVLDLYAAFAVGASVHLIPAELAYAPVQLAEFLHDRQITVWYSVPSVLTLMMRDGGMLDAPAPPSLRAVLFAGEPFPIGQVRDLRSWTGARLLNLYGPTETNVCTGHEVTDADLLRDRPVPIGQATCGDKVWAERPDGTVAESGEDGELIVEGPTVMLGYWGQEPQHGVYRTGDIVRVLDDGSFDYLGRRDQLLKVRGHRVELGEVETALTAHPAVAEAVAAVRGAGIDARLIAFLVPRPEHRLSVLEIKRHSAATLPRYMVPDEVCIVPSLPRTRTGKTDRAALLAAAPEHKHRSEPNAQGVQHHDTGRTDRSTAGVHSRTVSR</sequence>
<accession>A0A3S7PZH4</accession>
<dbReference type="PRINTS" id="PR00154">
    <property type="entry name" value="AMPBINDING"/>
</dbReference>
<dbReference type="PANTHER" id="PTHR45527">
    <property type="entry name" value="NONRIBOSOMAL PEPTIDE SYNTHETASE"/>
    <property type="match status" value="1"/>
</dbReference>
<dbReference type="InterPro" id="IPR010071">
    <property type="entry name" value="AA_adenyl_dom"/>
</dbReference>
<dbReference type="AlphaFoldDB" id="A0A3S7PZH4"/>
<dbReference type="InterPro" id="IPR042099">
    <property type="entry name" value="ANL_N_sf"/>
</dbReference>
<keyword evidence="4" id="KW-0808">Transferase</keyword>
<feature type="domain" description="AMP-dependent synthetase/ligase" evidence="2">
    <location>
        <begin position="9"/>
        <end position="356"/>
    </location>
</feature>
<dbReference type="InterPro" id="IPR045851">
    <property type="entry name" value="AMP-bd_C_sf"/>
</dbReference>
<dbReference type="InterPro" id="IPR025110">
    <property type="entry name" value="AMP-bd_C"/>
</dbReference>
<gene>
    <name evidence="4" type="primary">ngnN4</name>
</gene>
<dbReference type="InterPro" id="IPR020845">
    <property type="entry name" value="AMP-binding_CS"/>
</dbReference>
<dbReference type="InterPro" id="IPR020459">
    <property type="entry name" value="AMP-binding"/>
</dbReference>
<dbReference type="GO" id="GO:0005737">
    <property type="term" value="C:cytoplasm"/>
    <property type="evidence" value="ECO:0007669"/>
    <property type="project" value="TreeGrafter"/>
</dbReference>